<sequence>MSLVVTPLELPERWDEPGPRGDAFRAFHAHAERSNAMRFGPDVVARSPEERLASLQPSLAEACRAFVAHRDGQLVGALKVYTPLLESTDVAEIVISAEPDLPDAEVLDLVEELTTHGEQVAAGLGRGDFRGGSLAAASGAVTAATGFGGVDPDHPEVAPLVARGYVLEQVYRISMVDLAALPDLDERLAAARAGAPGYDVVAWAGETPAPHRAGMCRLKEQMAADAPGGGVLFEPEVWDDARLADFEASAASGGRTIRTVAAVEGATGELVGFTSAFVGTSTVVNQQDTVVAGAHRGHGLGALMKLANLAELREHHPNHTRVVTWNAEENRPMLAVNEATGFVTVVHDGVWKRRSVS</sequence>
<gene>
    <name evidence="1" type="ORF">ET989_07120</name>
</gene>
<comment type="caution">
    <text evidence="1">The sequence shown here is derived from an EMBL/GenBank/DDBJ whole genome shotgun (WGS) entry which is preliminary data.</text>
</comment>
<evidence type="ECO:0008006" key="3">
    <source>
        <dbReference type="Google" id="ProtNLM"/>
    </source>
</evidence>
<evidence type="ECO:0000313" key="1">
    <source>
        <dbReference type="EMBL" id="TBT84947.1"/>
    </source>
</evidence>
<keyword evidence="2" id="KW-1185">Reference proteome</keyword>
<dbReference type="RefSeq" id="WP_131167860.1">
    <property type="nucleotide sequence ID" value="NZ_SDMQ01000006.1"/>
</dbReference>
<reference evidence="1 2" key="1">
    <citation type="submission" date="2019-01" db="EMBL/GenBank/DDBJ databases">
        <title>Lactibacter flavus gen. nov., sp. nov., a novel bacterium of the family Propionibacteriaceae isolated from raw milk and dairy products.</title>
        <authorList>
            <person name="Huptas C."/>
            <person name="Wenning M."/>
            <person name="Breitenwieser F."/>
            <person name="Doll E."/>
            <person name="Von Neubeck M."/>
            <person name="Busse H.-J."/>
            <person name="Scherer S."/>
        </authorList>
    </citation>
    <scope>NUCLEOTIDE SEQUENCE [LARGE SCALE GENOMIC DNA]</scope>
    <source>
        <strain evidence="1 2">KCTC 33808</strain>
    </source>
</reference>
<name>A0A4Q9KDK3_9ACTN</name>
<accession>A0A4Q9KDK3</accession>
<dbReference type="Proteomes" id="UP000292373">
    <property type="component" value="Unassembled WGS sequence"/>
</dbReference>
<dbReference type="Gene3D" id="3.40.630.30">
    <property type="match status" value="1"/>
</dbReference>
<evidence type="ECO:0000313" key="2">
    <source>
        <dbReference type="Proteomes" id="UP000292373"/>
    </source>
</evidence>
<dbReference type="EMBL" id="SDMQ01000006">
    <property type="protein sequence ID" value="TBT84947.1"/>
    <property type="molecule type" value="Genomic_DNA"/>
</dbReference>
<proteinExistence type="predicted"/>
<protein>
    <recommendedName>
        <fullName evidence="3">GNAT family N-acetyltransferase</fullName>
    </recommendedName>
</protein>
<organism evidence="1 2">
    <name type="scientific">Propioniciclava sinopodophylli</name>
    <dbReference type="NCBI Taxonomy" id="1837344"/>
    <lineage>
        <taxon>Bacteria</taxon>
        <taxon>Bacillati</taxon>
        <taxon>Actinomycetota</taxon>
        <taxon>Actinomycetes</taxon>
        <taxon>Propionibacteriales</taxon>
        <taxon>Propionibacteriaceae</taxon>
        <taxon>Propioniciclava</taxon>
    </lineage>
</organism>
<dbReference type="InterPro" id="IPR016181">
    <property type="entry name" value="Acyl_CoA_acyltransferase"/>
</dbReference>
<dbReference type="OrthoDB" id="4119890at2"/>
<dbReference type="SUPFAM" id="SSF55729">
    <property type="entry name" value="Acyl-CoA N-acyltransferases (Nat)"/>
    <property type="match status" value="1"/>
</dbReference>
<dbReference type="AlphaFoldDB" id="A0A4Q9KDK3"/>